<dbReference type="InterPro" id="IPR020449">
    <property type="entry name" value="Tscrpt_reg_AraC-type_HTH"/>
</dbReference>
<evidence type="ECO:0000256" key="3">
    <source>
        <dbReference type="ARBA" id="ARBA00023163"/>
    </source>
</evidence>
<dbReference type="InterPro" id="IPR050908">
    <property type="entry name" value="SmbC-like"/>
</dbReference>
<dbReference type="InterPro" id="IPR010499">
    <property type="entry name" value="AraC_E-bd"/>
</dbReference>
<dbReference type="PRINTS" id="PR00032">
    <property type="entry name" value="HTHARAC"/>
</dbReference>
<keyword evidence="6" id="KW-1185">Reference proteome</keyword>
<dbReference type="PANTHER" id="PTHR40055">
    <property type="entry name" value="TRANSCRIPTIONAL REGULATOR YGIV-RELATED"/>
    <property type="match status" value="1"/>
</dbReference>
<keyword evidence="3" id="KW-0804">Transcription</keyword>
<evidence type="ECO:0000313" key="6">
    <source>
        <dbReference type="Proteomes" id="UP000323930"/>
    </source>
</evidence>
<dbReference type="PROSITE" id="PS00041">
    <property type="entry name" value="HTH_ARAC_FAMILY_1"/>
    <property type="match status" value="1"/>
</dbReference>
<sequence length="467" mass="55129">MPSNTKNIVLEHIKRINNVLDFIEKNLDSHLSLEILAQKAHYSPFHFHRLFSTITNENLTEYINRKRLERVAAILLVDSKITMKTLSYTYGFNSENTFSRAFKKYYGITPTNFKSEGKSKLSKIGIAPFNTEKYICDINNLRHWTKMNAQIAVTQIEDLKLAAITGIGNFNEITSKFQKLFEWGHRNKILAHEDFKTITIYHDNPHVTDLSKVRYSACVTIRENFKAEGDIRPLTISEGDYAIGHFEIDSKEFSKAWKSMSNWVMENGYQFRDADYFETYLNDYKDHPEQKHIINIFIPIEKDHKSKQKSENSYCTKLTPQKQTQYDYFELISFMKEIRYFFEKNHGLDFKLGNIYKGNRDFSYFSLTTSYFKKQKLKFVLIFNHKNLNFRICLSGQNKGVRKKYWNLFNGSDWNKYALASSIDDSLSIIDYTIVKTPNFNQMDILKSKIETETFKFINEFRDILEK</sequence>
<dbReference type="EMBL" id="VSDQ01000679">
    <property type="protein sequence ID" value="TYA74605.1"/>
    <property type="molecule type" value="Genomic_DNA"/>
</dbReference>
<comment type="caution">
    <text evidence="5">The sequence shown here is derived from an EMBL/GenBank/DDBJ whole genome shotgun (WGS) entry which is preliminary data.</text>
</comment>
<organism evidence="5 6">
    <name type="scientific">Seonamhaeicola marinus</name>
    <dbReference type="NCBI Taxonomy" id="1912246"/>
    <lineage>
        <taxon>Bacteria</taxon>
        <taxon>Pseudomonadati</taxon>
        <taxon>Bacteroidota</taxon>
        <taxon>Flavobacteriia</taxon>
        <taxon>Flavobacteriales</taxon>
        <taxon>Flavobacteriaceae</taxon>
    </lineage>
</organism>
<protein>
    <submittedName>
        <fullName evidence="5">AraC family transcriptional regulator</fullName>
    </submittedName>
</protein>
<dbReference type="Pfam" id="PF12833">
    <property type="entry name" value="HTH_18"/>
    <property type="match status" value="1"/>
</dbReference>
<name>A0A5D0HTG9_9FLAO</name>
<dbReference type="RefSeq" id="WP_148543705.1">
    <property type="nucleotide sequence ID" value="NZ_VSDQ01000679.1"/>
</dbReference>
<dbReference type="GO" id="GO:0003700">
    <property type="term" value="F:DNA-binding transcription factor activity"/>
    <property type="evidence" value="ECO:0007669"/>
    <property type="project" value="InterPro"/>
</dbReference>
<dbReference type="SUPFAM" id="SSF46689">
    <property type="entry name" value="Homeodomain-like"/>
    <property type="match status" value="2"/>
</dbReference>
<keyword evidence="2" id="KW-0238">DNA-binding</keyword>
<dbReference type="Pfam" id="PF06445">
    <property type="entry name" value="GyrI-like"/>
    <property type="match status" value="1"/>
</dbReference>
<dbReference type="Gene3D" id="1.10.10.60">
    <property type="entry name" value="Homeodomain-like"/>
    <property type="match status" value="2"/>
</dbReference>
<dbReference type="InterPro" id="IPR011256">
    <property type="entry name" value="Reg_factor_effector_dom_sf"/>
</dbReference>
<dbReference type="InterPro" id="IPR009057">
    <property type="entry name" value="Homeodomain-like_sf"/>
</dbReference>
<dbReference type="SUPFAM" id="SSF55136">
    <property type="entry name" value="Probable bacterial effector-binding domain"/>
    <property type="match status" value="1"/>
</dbReference>
<dbReference type="Proteomes" id="UP000323930">
    <property type="component" value="Unassembled WGS sequence"/>
</dbReference>
<dbReference type="InterPro" id="IPR018062">
    <property type="entry name" value="HTH_AraC-typ_CS"/>
</dbReference>
<dbReference type="PANTHER" id="PTHR40055:SF2">
    <property type="entry name" value="DNA GYRASE INHIBITOR"/>
    <property type="match status" value="1"/>
</dbReference>
<gene>
    <name evidence="5" type="ORF">FUA24_14905</name>
</gene>
<accession>A0A5D0HTG9</accession>
<dbReference type="PROSITE" id="PS01124">
    <property type="entry name" value="HTH_ARAC_FAMILY_2"/>
    <property type="match status" value="1"/>
</dbReference>
<dbReference type="AlphaFoldDB" id="A0A5D0HTG9"/>
<dbReference type="OrthoDB" id="9816011at2"/>
<proteinExistence type="predicted"/>
<reference evidence="5 6" key="1">
    <citation type="submission" date="2019-08" db="EMBL/GenBank/DDBJ databases">
        <title>Seonamhaeicola sediminis sp. nov., isolated from marine sediment.</title>
        <authorList>
            <person name="Cao W.R."/>
        </authorList>
    </citation>
    <scope>NUCLEOTIDE SEQUENCE [LARGE SCALE GENOMIC DNA]</scope>
    <source>
        <strain evidence="5 6">B011</strain>
    </source>
</reference>
<dbReference type="Pfam" id="PF22526">
    <property type="entry name" value="DUF7000"/>
    <property type="match status" value="1"/>
</dbReference>
<dbReference type="Gene3D" id="3.20.80.10">
    <property type="entry name" value="Regulatory factor, effector binding domain"/>
    <property type="match status" value="1"/>
</dbReference>
<evidence type="ECO:0000256" key="2">
    <source>
        <dbReference type="ARBA" id="ARBA00023125"/>
    </source>
</evidence>
<dbReference type="SMART" id="SM00871">
    <property type="entry name" value="AraC_E_bind"/>
    <property type="match status" value="1"/>
</dbReference>
<evidence type="ECO:0000256" key="1">
    <source>
        <dbReference type="ARBA" id="ARBA00023015"/>
    </source>
</evidence>
<keyword evidence="1" id="KW-0805">Transcription regulation</keyword>
<dbReference type="InterPro" id="IPR018060">
    <property type="entry name" value="HTH_AraC"/>
</dbReference>
<dbReference type="InterPro" id="IPR054269">
    <property type="entry name" value="DUF7000"/>
</dbReference>
<dbReference type="SMART" id="SM00342">
    <property type="entry name" value="HTH_ARAC"/>
    <property type="match status" value="1"/>
</dbReference>
<evidence type="ECO:0000313" key="5">
    <source>
        <dbReference type="EMBL" id="TYA74605.1"/>
    </source>
</evidence>
<dbReference type="GO" id="GO:0043565">
    <property type="term" value="F:sequence-specific DNA binding"/>
    <property type="evidence" value="ECO:0007669"/>
    <property type="project" value="InterPro"/>
</dbReference>
<evidence type="ECO:0000259" key="4">
    <source>
        <dbReference type="PROSITE" id="PS01124"/>
    </source>
</evidence>
<feature type="domain" description="HTH araC/xylS-type" evidence="4">
    <location>
        <begin position="17"/>
        <end position="116"/>
    </location>
</feature>
<dbReference type="InterPro" id="IPR029442">
    <property type="entry name" value="GyrI-like"/>
</dbReference>